<dbReference type="PANTHER" id="PTHR35544:SF4">
    <property type="entry name" value="RIBOSOMAL BIOGENESIS FACTOR"/>
    <property type="match status" value="1"/>
</dbReference>
<protein>
    <submittedName>
        <fullName evidence="2">Uncharacterized protein</fullName>
    </submittedName>
</protein>
<dbReference type="GO" id="GO:0042254">
    <property type="term" value="P:ribosome biogenesis"/>
    <property type="evidence" value="ECO:0007669"/>
    <property type="project" value="InterPro"/>
</dbReference>
<dbReference type="AlphaFoldDB" id="A0A8T0BLF5"/>
<feature type="compositionally biased region" description="Basic residues" evidence="1">
    <location>
        <begin position="67"/>
        <end position="78"/>
    </location>
</feature>
<gene>
    <name evidence="2" type="ORF">HF521_017168</name>
</gene>
<dbReference type="EMBL" id="JABFDY010000004">
    <property type="protein sequence ID" value="KAF7708111.1"/>
    <property type="molecule type" value="Genomic_DNA"/>
</dbReference>
<evidence type="ECO:0000313" key="3">
    <source>
        <dbReference type="Proteomes" id="UP000606274"/>
    </source>
</evidence>
<reference evidence="2" key="1">
    <citation type="submission" date="2020-08" db="EMBL/GenBank/DDBJ databases">
        <title>Chromosome-level assembly of Southern catfish (Silurus meridionalis) provides insights into visual adaptation to the nocturnal and benthic lifestyles.</title>
        <authorList>
            <person name="Zhang Y."/>
            <person name="Wang D."/>
            <person name="Peng Z."/>
        </authorList>
    </citation>
    <scope>NUCLEOTIDE SEQUENCE</scope>
    <source>
        <strain evidence="2">SWU-2019-XX</strain>
        <tissue evidence="2">Muscle</tissue>
    </source>
</reference>
<comment type="caution">
    <text evidence="2">The sequence shown here is derived from an EMBL/GenBank/DDBJ whole genome shotgun (WGS) entry which is preliminary data.</text>
</comment>
<dbReference type="InterPro" id="IPR031389">
    <property type="entry name" value="RBIS"/>
</dbReference>
<feature type="region of interest" description="Disordered" evidence="1">
    <location>
        <begin position="1"/>
        <end position="33"/>
    </location>
</feature>
<keyword evidence="3" id="KW-1185">Reference proteome</keyword>
<feature type="region of interest" description="Disordered" evidence="1">
    <location>
        <begin position="57"/>
        <end position="78"/>
    </location>
</feature>
<evidence type="ECO:0000313" key="2">
    <source>
        <dbReference type="EMBL" id="KAF7708111.1"/>
    </source>
</evidence>
<dbReference type="GO" id="GO:0005730">
    <property type="term" value="C:nucleolus"/>
    <property type="evidence" value="ECO:0007669"/>
    <property type="project" value="TreeGrafter"/>
</dbReference>
<accession>A0A8T0BLF5</accession>
<dbReference type="Pfam" id="PF15679">
    <property type="entry name" value="DUF4665"/>
    <property type="match status" value="1"/>
</dbReference>
<dbReference type="PANTHER" id="PTHR35544">
    <property type="entry name" value="RIBOSOMAL BIOGENESIS FACTOR"/>
    <property type="match status" value="1"/>
</dbReference>
<sequence>MAKNKQKGKKQQNVFQVATKQAKPKSKTKPVKTSLKHINTLKKEKVENLNQMFSEVQRDMKSVSKSTAKKPTGKTLITRKKVQEPVNVDGAAQLLSQL</sequence>
<proteinExistence type="predicted"/>
<feature type="compositionally biased region" description="Basic residues" evidence="1">
    <location>
        <begin position="1"/>
        <end position="10"/>
    </location>
</feature>
<dbReference type="Proteomes" id="UP000606274">
    <property type="component" value="Unassembled WGS sequence"/>
</dbReference>
<name>A0A8T0BLF5_SILME</name>
<dbReference type="OrthoDB" id="8828063at2759"/>
<organism evidence="2 3">
    <name type="scientific">Silurus meridionalis</name>
    <name type="common">Southern catfish</name>
    <name type="synonym">Silurus soldatovi meridionalis</name>
    <dbReference type="NCBI Taxonomy" id="175797"/>
    <lineage>
        <taxon>Eukaryota</taxon>
        <taxon>Metazoa</taxon>
        <taxon>Chordata</taxon>
        <taxon>Craniata</taxon>
        <taxon>Vertebrata</taxon>
        <taxon>Euteleostomi</taxon>
        <taxon>Actinopterygii</taxon>
        <taxon>Neopterygii</taxon>
        <taxon>Teleostei</taxon>
        <taxon>Ostariophysi</taxon>
        <taxon>Siluriformes</taxon>
        <taxon>Siluridae</taxon>
        <taxon>Silurus</taxon>
    </lineage>
</organism>
<evidence type="ECO:0000256" key="1">
    <source>
        <dbReference type="SAM" id="MobiDB-lite"/>
    </source>
</evidence>